<dbReference type="AlphaFoldDB" id="A0A8J7A8J1"/>
<name>A0A8J7A8J1_DESMC</name>
<keyword evidence="3" id="KW-1185">Reference proteome</keyword>
<protein>
    <submittedName>
        <fullName evidence="2">DUF4359 domain-containing protein</fullName>
    </submittedName>
</protein>
<gene>
    <name evidence="2" type="ORF">IQ276_05125</name>
</gene>
<feature type="chain" id="PRO_5035171894" evidence="1">
    <location>
        <begin position="25"/>
        <end position="127"/>
    </location>
</feature>
<proteinExistence type="predicted"/>
<evidence type="ECO:0000256" key="1">
    <source>
        <dbReference type="SAM" id="SignalP"/>
    </source>
</evidence>
<evidence type="ECO:0000313" key="3">
    <source>
        <dbReference type="Proteomes" id="UP000622533"/>
    </source>
</evidence>
<dbReference type="InterPro" id="IPR025578">
    <property type="entry name" value="DUF4359"/>
</dbReference>
<organism evidence="2 3">
    <name type="scientific">Desmonostoc muscorum LEGE 12446</name>
    <dbReference type="NCBI Taxonomy" id="1828758"/>
    <lineage>
        <taxon>Bacteria</taxon>
        <taxon>Bacillati</taxon>
        <taxon>Cyanobacteriota</taxon>
        <taxon>Cyanophyceae</taxon>
        <taxon>Nostocales</taxon>
        <taxon>Nostocaceae</taxon>
        <taxon>Desmonostoc</taxon>
    </lineage>
</organism>
<comment type="caution">
    <text evidence="2">The sequence shown here is derived from an EMBL/GenBank/DDBJ whole genome shotgun (WGS) entry which is preliminary data.</text>
</comment>
<reference evidence="2" key="1">
    <citation type="submission" date="2020-10" db="EMBL/GenBank/DDBJ databases">
        <authorList>
            <person name="Castelo-Branco R."/>
            <person name="Eusebio N."/>
            <person name="Adriana R."/>
            <person name="Vieira A."/>
            <person name="Brugerolle De Fraissinette N."/>
            <person name="Rezende De Castro R."/>
            <person name="Schneider M.P."/>
            <person name="Vasconcelos V."/>
            <person name="Leao P.N."/>
        </authorList>
    </citation>
    <scope>NUCLEOTIDE SEQUENCE</scope>
    <source>
        <strain evidence="2">LEGE 12446</strain>
    </source>
</reference>
<dbReference type="Proteomes" id="UP000622533">
    <property type="component" value="Unassembled WGS sequence"/>
</dbReference>
<dbReference type="EMBL" id="JADEXS010000042">
    <property type="protein sequence ID" value="MBE9021862.1"/>
    <property type="molecule type" value="Genomic_DNA"/>
</dbReference>
<feature type="signal peptide" evidence="1">
    <location>
        <begin position="1"/>
        <end position="24"/>
    </location>
</feature>
<dbReference type="Pfam" id="PF14271">
    <property type="entry name" value="DUF4359"/>
    <property type="match status" value="1"/>
</dbReference>
<accession>A0A8J7A8J1</accession>
<evidence type="ECO:0000313" key="2">
    <source>
        <dbReference type="EMBL" id="MBE9021862.1"/>
    </source>
</evidence>
<dbReference type="RefSeq" id="WP_190877893.1">
    <property type="nucleotide sequence ID" value="NZ_JADEXS020000001.1"/>
</dbReference>
<keyword evidence="1" id="KW-0732">Signal</keyword>
<sequence length="127" mass="14543">MKQLTIIACTGAAAGIAALGVTMAKTNPSQVAYEEYAVQRLASYLKTDVCKKTTNFIENLIRFNCEKLVDEANPQMQEIINRTTERQNYIIFSVYRTDLKINSWIPSYRFETVGAFDQFYTYTAQEQ</sequence>